<protein>
    <recommendedName>
        <fullName evidence="4">DUF349 domain-containing protein</fullName>
    </recommendedName>
</protein>
<evidence type="ECO:0000313" key="3">
    <source>
        <dbReference type="Proteomes" id="UP001445732"/>
    </source>
</evidence>
<feature type="region of interest" description="Disordered" evidence="1">
    <location>
        <begin position="158"/>
        <end position="248"/>
    </location>
</feature>
<feature type="compositionally biased region" description="Low complexity" evidence="1">
    <location>
        <begin position="179"/>
        <end position="189"/>
    </location>
</feature>
<evidence type="ECO:0000256" key="1">
    <source>
        <dbReference type="SAM" id="MobiDB-lite"/>
    </source>
</evidence>
<sequence>MTDGSPPTASDRIVAIRAAMADDAEAGAAFAESVLVPVEAALERLDAISGSAPHAEAAALLTHVRDRVTGLDAARLEPRRGLAGLFDSRGKRLKAFRAAYLAAAETAASGAADLADRGGAIVRRGNDLEALWTQLRAGLTDLDDHVAAGRGWLADRAVQQQASPVPPEAAAAFEDASDTPAGAETAPAEAEMDPVEAQADAEARFQPPSRDMETQAAPGDIHAPGAEKEQPPVSVSEAAEAHPESDPAAVAALPHPLEGRLETLARLRARTIAALPRIRALQNADHTVPAALAAAREGIEAWSADWREALGLAGKRPRKVRPDGTRLVESRDALVADLSTAERAVAAAQARLAELTPRAREPMVETRAAA</sequence>
<reference evidence="2 3" key="1">
    <citation type="submission" date="2024-06" db="EMBL/GenBank/DDBJ databases">
        <title>Brevundimonas sp. C11.</title>
        <authorList>
            <person name="Maltman C."/>
        </authorList>
    </citation>
    <scope>NUCLEOTIDE SEQUENCE [LARGE SCALE GENOMIC DNA]</scope>
    <source>
        <strain evidence="2 3">C11</strain>
    </source>
</reference>
<comment type="caution">
    <text evidence="2">The sequence shown here is derived from an EMBL/GenBank/DDBJ whole genome shotgun (WGS) entry which is preliminary data.</text>
</comment>
<organism evidence="2 3">
    <name type="scientific">Brevundimonas aurifodinae</name>
    <dbReference type="NCBI Taxonomy" id="1508312"/>
    <lineage>
        <taxon>Bacteria</taxon>
        <taxon>Pseudomonadati</taxon>
        <taxon>Pseudomonadota</taxon>
        <taxon>Alphaproteobacteria</taxon>
        <taxon>Caulobacterales</taxon>
        <taxon>Caulobacteraceae</taxon>
        <taxon>Brevundimonas</taxon>
    </lineage>
</organism>
<dbReference type="Proteomes" id="UP001445732">
    <property type="component" value="Unassembled WGS sequence"/>
</dbReference>
<gene>
    <name evidence="2" type="ORF">ABN401_11655</name>
</gene>
<evidence type="ECO:0008006" key="4">
    <source>
        <dbReference type="Google" id="ProtNLM"/>
    </source>
</evidence>
<evidence type="ECO:0000313" key="2">
    <source>
        <dbReference type="EMBL" id="MEQ7155867.1"/>
    </source>
</evidence>
<dbReference type="EMBL" id="JBEGDD010000009">
    <property type="protein sequence ID" value="MEQ7155867.1"/>
    <property type="molecule type" value="Genomic_DNA"/>
</dbReference>
<name>A0ABV1NQE1_9CAUL</name>
<dbReference type="RefSeq" id="WP_349685020.1">
    <property type="nucleotide sequence ID" value="NZ_JBEGDD010000009.1"/>
</dbReference>
<keyword evidence="3" id="KW-1185">Reference proteome</keyword>
<accession>A0ABV1NQE1</accession>
<proteinExistence type="predicted"/>